<keyword evidence="2" id="KW-1133">Transmembrane helix</keyword>
<gene>
    <name evidence="3" type="ORF">Q6A80_05355</name>
</gene>
<dbReference type="Proteomes" id="UP001283691">
    <property type="component" value="Unassembled WGS sequence"/>
</dbReference>
<protein>
    <submittedName>
        <fullName evidence="3">Uncharacterized protein</fullName>
    </submittedName>
</protein>
<feature type="coiled-coil region" evidence="1">
    <location>
        <begin position="3"/>
        <end position="94"/>
    </location>
</feature>
<proteinExistence type="predicted"/>
<reference evidence="3" key="2">
    <citation type="submission" date="2023-07" db="EMBL/GenBank/DDBJ databases">
        <authorList>
            <person name="Zhang M."/>
            <person name="Zhou G."/>
        </authorList>
    </citation>
    <scope>NUCLEOTIDE SEQUENCE</scope>
    <source>
        <strain evidence="3">BJSY19SF1-2</strain>
    </source>
</reference>
<evidence type="ECO:0000256" key="2">
    <source>
        <dbReference type="SAM" id="Phobius"/>
    </source>
</evidence>
<reference evidence="3" key="1">
    <citation type="journal article" date="2023" name="Front. Microbiol.">
        <title>Genomic diversity and taxonomic marker for Arcobacter species.</title>
        <authorList>
            <person name="Zhou G."/>
            <person name="Gu Y."/>
            <person name="Wang H."/>
            <person name="Chen X."/>
            <person name="Zhang X."/>
            <person name="Shao Z."/>
            <person name="Yan X."/>
            <person name="Zhang J."/>
            <person name="Zhang M."/>
        </authorList>
    </citation>
    <scope>NUCLEOTIDE SEQUENCE</scope>
    <source>
        <strain evidence="3">BJSY19SF1-2</strain>
    </source>
</reference>
<keyword evidence="2" id="KW-0472">Membrane</keyword>
<dbReference type="AlphaFoldDB" id="A0AAW9DAD3"/>
<dbReference type="RefSeq" id="WP_319047908.1">
    <property type="nucleotide sequence ID" value="NZ_JAUQUR010000002.1"/>
</dbReference>
<evidence type="ECO:0000313" key="3">
    <source>
        <dbReference type="EMBL" id="MDX4069150.1"/>
    </source>
</evidence>
<evidence type="ECO:0000313" key="4">
    <source>
        <dbReference type="Proteomes" id="UP001283691"/>
    </source>
</evidence>
<sequence>MNEKELEQALKLEEQKRENLLSKIDQVKENINFKLEQIEKSISSLDDKIKSDVKKDIWELKQNIKNIAQNEKNIAVLTEQLKSFNIQLASQKKEIEAKMVTTKDLDDKKYKDWRLWISIIAIVISCFTLFVKPNLNTQMEKSNVSANTQK</sequence>
<dbReference type="EMBL" id="JAUQUR010000002">
    <property type="protein sequence ID" value="MDX4069150.1"/>
    <property type="molecule type" value="Genomic_DNA"/>
</dbReference>
<keyword evidence="1" id="KW-0175">Coiled coil</keyword>
<keyword evidence="2" id="KW-0812">Transmembrane</keyword>
<feature type="transmembrane region" description="Helical" evidence="2">
    <location>
        <begin position="113"/>
        <end position="131"/>
    </location>
</feature>
<comment type="caution">
    <text evidence="3">The sequence shown here is derived from an EMBL/GenBank/DDBJ whole genome shotgun (WGS) entry which is preliminary data.</text>
</comment>
<organism evidence="3 4">
    <name type="scientific">Aliarcobacter skirrowii</name>
    <dbReference type="NCBI Taxonomy" id="28200"/>
    <lineage>
        <taxon>Bacteria</taxon>
        <taxon>Pseudomonadati</taxon>
        <taxon>Campylobacterota</taxon>
        <taxon>Epsilonproteobacteria</taxon>
        <taxon>Campylobacterales</taxon>
        <taxon>Arcobacteraceae</taxon>
        <taxon>Aliarcobacter</taxon>
    </lineage>
</organism>
<accession>A0AAW9DAD3</accession>
<name>A0AAW9DAD3_9BACT</name>
<evidence type="ECO:0000256" key="1">
    <source>
        <dbReference type="SAM" id="Coils"/>
    </source>
</evidence>